<dbReference type="InterPro" id="IPR045266">
    <property type="entry name" value="DOH_DOMON"/>
</dbReference>
<organism evidence="3 4">
    <name type="scientific">Triparma laevis f. longispina</name>
    <dbReference type="NCBI Taxonomy" id="1714387"/>
    <lineage>
        <taxon>Eukaryota</taxon>
        <taxon>Sar</taxon>
        <taxon>Stramenopiles</taxon>
        <taxon>Ochrophyta</taxon>
        <taxon>Bolidophyceae</taxon>
        <taxon>Parmales</taxon>
        <taxon>Triparmaceae</taxon>
        <taxon>Triparma</taxon>
    </lineage>
</organism>
<feature type="chain" id="PRO_5040815873" description="DOMON domain-containing protein" evidence="2">
    <location>
        <begin position="17"/>
        <end position="382"/>
    </location>
</feature>
<dbReference type="CDD" id="cd09631">
    <property type="entry name" value="DOMON_DOH"/>
    <property type="match status" value="1"/>
</dbReference>
<protein>
    <recommendedName>
        <fullName evidence="5">DOMON domain-containing protein</fullName>
    </recommendedName>
</protein>
<dbReference type="SUPFAM" id="SSF49344">
    <property type="entry name" value="CBD9-like"/>
    <property type="match status" value="1"/>
</dbReference>
<keyword evidence="1" id="KW-0472">Membrane</keyword>
<sequence>MQSLLFFLLLLPLTLSTCPPSLHDGYTSTITLHSTLTVSYIVTETSLKYLVCDTLGDRWFAFGFGNGMSGSDVVLYHEDSSTLKAEERHISGYSISTIQPSSSLNSAITISTDTSDTCVTFEIPTTSPSNFKNVIFAIGSSTNLNHHSISDTASIDYDSCSLTINEKDNSAIKIHAILMFLTFLILMPLSVTIARYYKLLWPKKWIKYHQFSAIIMFIFLIVAWLIMKLRDGGGNMKSPFMHKTLGLILIIISSIIMPILGIIRPHKVEPMEEVDGVMVEKFKVKKVTPSSENIKEEKDYRKRKVWERIHKNLGRFAGIMGVFNCISGGIMADKYVDSSYSMLTGAVVVVFLGWVGLWVWEEKRKKGTQNVLVLEHEEDEEL</sequence>
<accession>A0A9W7KWA5</accession>
<dbReference type="AlphaFoldDB" id="A0A9W7KWA5"/>
<proteinExistence type="predicted"/>
<feature type="signal peptide" evidence="2">
    <location>
        <begin position="1"/>
        <end position="16"/>
    </location>
</feature>
<feature type="transmembrane region" description="Helical" evidence="1">
    <location>
        <begin position="338"/>
        <end position="360"/>
    </location>
</feature>
<keyword evidence="1" id="KW-0812">Transmembrane</keyword>
<dbReference type="OrthoDB" id="2419613at2759"/>
<evidence type="ECO:0000256" key="1">
    <source>
        <dbReference type="SAM" id="Phobius"/>
    </source>
</evidence>
<feature type="transmembrane region" description="Helical" evidence="1">
    <location>
        <begin position="174"/>
        <end position="196"/>
    </location>
</feature>
<gene>
    <name evidence="3" type="ORF">TrLO_g1154</name>
</gene>
<dbReference type="CDD" id="cd08760">
    <property type="entry name" value="Cyt_b561_FRRS1_like"/>
    <property type="match status" value="1"/>
</dbReference>
<keyword evidence="1" id="KW-1133">Transmembrane helix</keyword>
<dbReference type="PANTHER" id="PTHR23130:SF171">
    <property type="entry name" value="OS01G0895300 PROTEIN"/>
    <property type="match status" value="1"/>
</dbReference>
<feature type="transmembrane region" description="Helical" evidence="1">
    <location>
        <begin position="313"/>
        <end position="332"/>
    </location>
</feature>
<evidence type="ECO:0000313" key="3">
    <source>
        <dbReference type="EMBL" id="GMI13581.1"/>
    </source>
</evidence>
<evidence type="ECO:0000313" key="4">
    <source>
        <dbReference type="Proteomes" id="UP001165122"/>
    </source>
</evidence>
<evidence type="ECO:0000256" key="2">
    <source>
        <dbReference type="SAM" id="SignalP"/>
    </source>
</evidence>
<evidence type="ECO:0008006" key="5">
    <source>
        <dbReference type="Google" id="ProtNLM"/>
    </source>
</evidence>
<dbReference type="PANTHER" id="PTHR23130">
    <property type="entry name" value="CYTOCHROME B561 AND DOMON DOMAIN-CONTAINING PROTEIN"/>
    <property type="match status" value="1"/>
</dbReference>
<reference evidence="4" key="1">
    <citation type="journal article" date="2023" name="Commun. Biol.">
        <title>Genome analysis of Parmales, the sister group of diatoms, reveals the evolutionary specialization of diatoms from phago-mixotrophs to photoautotrophs.</title>
        <authorList>
            <person name="Ban H."/>
            <person name="Sato S."/>
            <person name="Yoshikawa S."/>
            <person name="Yamada K."/>
            <person name="Nakamura Y."/>
            <person name="Ichinomiya M."/>
            <person name="Sato N."/>
            <person name="Blanc-Mathieu R."/>
            <person name="Endo H."/>
            <person name="Kuwata A."/>
            <person name="Ogata H."/>
        </authorList>
    </citation>
    <scope>NUCLEOTIDE SEQUENCE [LARGE SCALE GENOMIC DNA]</scope>
    <source>
        <strain evidence="4">NIES 3700</strain>
    </source>
</reference>
<dbReference type="Proteomes" id="UP001165122">
    <property type="component" value="Unassembled WGS sequence"/>
</dbReference>
<dbReference type="Gene3D" id="1.20.120.1770">
    <property type="match status" value="1"/>
</dbReference>
<keyword evidence="2" id="KW-0732">Signal</keyword>
<feature type="transmembrane region" description="Helical" evidence="1">
    <location>
        <begin position="208"/>
        <end position="226"/>
    </location>
</feature>
<keyword evidence="4" id="KW-1185">Reference proteome</keyword>
<comment type="caution">
    <text evidence="3">The sequence shown here is derived from an EMBL/GenBank/DDBJ whole genome shotgun (WGS) entry which is preliminary data.</text>
</comment>
<dbReference type="EMBL" id="BRXW01000195">
    <property type="protein sequence ID" value="GMI13581.1"/>
    <property type="molecule type" value="Genomic_DNA"/>
</dbReference>
<name>A0A9W7KWA5_9STRA</name>
<feature type="transmembrane region" description="Helical" evidence="1">
    <location>
        <begin position="246"/>
        <end position="263"/>
    </location>
</feature>